<dbReference type="InterPro" id="IPR027417">
    <property type="entry name" value="P-loop_NTPase"/>
</dbReference>
<dbReference type="SUPFAM" id="SSF52540">
    <property type="entry name" value="P-loop containing nucleoside triphosphate hydrolases"/>
    <property type="match status" value="1"/>
</dbReference>
<dbReference type="SMART" id="SM00382">
    <property type="entry name" value="AAA"/>
    <property type="match status" value="1"/>
</dbReference>
<dbReference type="GO" id="GO:0005524">
    <property type="term" value="F:ATP binding"/>
    <property type="evidence" value="ECO:0007669"/>
    <property type="project" value="UniProtKB-KW"/>
</dbReference>
<evidence type="ECO:0000256" key="1">
    <source>
        <dbReference type="ARBA" id="ARBA00005417"/>
    </source>
</evidence>
<evidence type="ECO:0000313" key="6">
    <source>
        <dbReference type="EMBL" id="GAA3864354.1"/>
    </source>
</evidence>
<keyword evidence="3" id="KW-0547">Nucleotide-binding</keyword>
<gene>
    <name evidence="6" type="ORF">GCM10022381_05300</name>
</gene>
<reference evidence="7" key="1">
    <citation type="journal article" date="2019" name="Int. J. Syst. Evol. Microbiol.">
        <title>The Global Catalogue of Microorganisms (GCM) 10K type strain sequencing project: providing services to taxonomists for standard genome sequencing and annotation.</title>
        <authorList>
            <consortium name="The Broad Institute Genomics Platform"/>
            <consortium name="The Broad Institute Genome Sequencing Center for Infectious Disease"/>
            <person name="Wu L."/>
            <person name="Ma J."/>
        </authorList>
    </citation>
    <scope>NUCLEOTIDE SEQUENCE [LARGE SCALE GENOMIC DNA]</scope>
    <source>
        <strain evidence="7">JCM 17021</strain>
    </source>
</reference>
<dbReference type="InterPro" id="IPR003593">
    <property type="entry name" value="AAA+_ATPase"/>
</dbReference>
<evidence type="ECO:0000313" key="7">
    <source>
        <dbReference type="Proteomes" id="UP001501803"/>
    </source>
</evidence>
<feature type="domain" description="ABC transporter" evidence="5">
    <location>
        <begin position="2"/>
        <end position="237"/>
    </location>
</feature>
<dbReference type="Pfam" id="PF00005">
    <property type="entry name" value="ABC_tran"/>
    <property type="match status" value="1"/>
</dbReference>
<comment type="similarity">
    <text evidence="1">Belongs to the ABC transporter superfamily.</text>
</comment>
<dbReference type="PANTHER" id="PTHR43117">
    <property type="entry name" value="OSMOPROTECTANT IMPORT ATP-BINDING PROTEIN OSMV"/>
    <property type="match status" value="1"/>
</dbReference>
<dbReference type="Gene3D" id="3.40.50.300">
    <property type="entry name" value="P-loop containing nucleotide triphosphate hydrolases"/>
    <property type="match status" value="1"/>
</dbReference>
<evidence type="ECO:0000256" key="3">
    <source>
        <dbReference type="ARBA" id="ARBA00022741"/>
    </source>
</evidence>
<name>A0ABP7K350_9MICO</name>
<organism evidence="6 7">
    <name type="scientific">Leifsonia kafniensis</name>
    <dbReference type="NCBI Taxonomy" id="475957"/>
    <lineage>
        <taxon>Bacteria</taxon>
        <taxon>Bacillati</taxon>
        <taxon>Actinomycetota</taxon>
        <taxon>Actinomycetes</taxon>
        <taxon>Micrococcales</taxon>
        <taxon>Microbacteriaceae</taxon>
        <taxon>Leifsonia</taxon>
    </lineage>
</organism>
<dbReference type="RefSeq" id="WP_345064451.1">
    <property type="nucleotide sequence ID" value="NZ_BAABCN010000002.1"/>
</dbReference>
<evidence type="ECO:0000256" key="2">
    <source>
        <dbReference type="ARBA" id="ARBA00022448"/>
    </source>
</evidence>
<accession>A0ABP7K350</accession>
<dbReference type="PROSITE" id="PS00211">
    <property type="entry name" value="ABC_TRANSPORTER_1"/>
    <property type="match status" value="1"/>
</dbReference>
<keyword evidence="4 6" id="KW-0067">ATP-binding</keyword>
<proteinExistence type="inferred from homology"/>
<dbReference type="Proteomes" id="UP001501803">
    <property type="component" value="Unassembled WGS sequence"/>
</dbReference>
<dbReference type="EMBL" id="BAABCN010000002">
    <property type="protein sequence ID" value="GAA3864354.1"/>
    <property type="molecule type" value="Genomic_DNA"/>
</dbReference>
<protein>
    <submittedName>
        <fullName evidence="6">ATP-binding cassette domain-containing protein</fullName>
    </submittedName>
</protein>
<dbReference type="PANTHER" id="PTHR43117:SF4">
    <property type="entry name" value="OSMOPROTECTANT IMPORT ATP-BINDING PROTEIN OSMV"/>
    <property type="match status" value="1"/>
</dbReference>
<evidence type="ECO:0000256" key="4">
    <source>
        <dbReference type="ARBA" id="ARBA00022840"/>
    </source>
</evidence>
<comment type="caution">
    <text evidence="6">The sequence shown here is derived from an EMBL/GenBank/DDBJ whole genome shotgun (WGS) entry which is preliminary data.</text>
</comment>
<dbReference type="InterPro" id="IPR017871">
    <property type="entry name" value="ABC_transporter-like_CS"/>
</dbReference>
<dbReference type="PROSITE" id="PS50893">
    <property type="entry name" value="ABC_TRANSPORTER_2"/>
    <property type="match status" value="1"/>
</dbReference>
<keyword evidence="7" id="KW-1185">Reference proteome</keyword>
<dbReference type="InterPro" id="IPR003439">
    <property type="entry name" value="ABC_transporter-like_ATP-bd"/>
</dbReference>
<evidence type="ECO:0000259" key="5">
    <source>
        <dbReference type="PROSITE" id="PS50893"/>
    </source>
</evidence>
<keyword evidence="2" id="KW-0813">Transport</keyword>
<sequence>MIEFRAVTKQFPDGTIAVNDFSLVIPSRKTTVLVGSSGSGKTTLLRMINRMVDPTSGTVEIDGTDISTLPPVKLRRSIGYVMQNSGLLPHRTVIDNVATVPLLRGVAKKKARQDALGLLDTVGLPRTLADRYPNQLSGGQQQRVGVARGLAVDPNILLMDEPFGAVDPIVRRELQHELIRLQQELDKTVVFVTHDIEEAFLLGDQVVILQQGGFIAQVGSPKQILSAPANDFVASFVGAERGKRALHLETHNGNDVLVDSEGRIAGVLVGSTGAAERDPAFDSEREAQGGVR</sequence>